<feature type="signal peptide" evidence="1">
    <location>
        <begin position="1"/>
        <end position="17"/>
    </location>
</feature>
<feature type="chain" id="PRO_5014710358" evidence="1">
    <location>
        <begin position="18"/>
        <end position="344"/>
    </location>
</feature>
<dbReference type="VEuPathDB" id="FungiDB:jhhlp_007264"/>
<proteinExistence type="predicted"/>
<keyword evidence="1" id="KW-0732">Signal</keyword>
<comment type="caution">
    <text evidence="2">The sequence shown here is derived from an EMBL/GenBank/DDBJ whole genome shotgun (WGS) entry which is preliminary data.</text>
</comment>
<protein>
    <submittedName>
        <fullName evidence="2">Uncharacterized protein</fullName>
    </submittedName>
</protein>
<evidence type="ECO:0000313" key="3">
    <source>
        <dbReference type="Proteomes" id="UP000233524"/>
    </source>
</evidence>
<dbReference type="AlphaFoldDB" id="A0A2N3N254"/>
<dbReference type="InParanoid" id="A0A2N3N254"/>
<dbReference type="Proteomes" id="UP000233524">
    <property type="component" value="Unassembled WGS sequence"/>
</dbReference>
<sequence>MLSKIAVAIAFAALVAAKPPRTKCEPRTLCIDGSNSCGVEWGGYETYLDSLTPISIRDAMDGCYNTCEPEKSPTPPPCEVYKPTPIVTTHPSPPTYPPEYPTEYPTENSSDCSSVTVCADFINDCGLMYGGCFPDCSPWPTFTPPPCPTTTSTLKTHTVKPTKRPECYDDGEHIICVDKVNECGMKYGGCYDYCATPSPSFVTPVCTTTTKKTIRLNPTRSKTRIIKTRPTSTSSGYQQPSVEEQCEEGGSLIICADGIDECGNGWGEPTTPCSNTPEPTAVYPEPTSRSCSDITLCIDHVNECGMWYGGCHDICSTPSYSKPPCPSTPTPTAAEPSYGSGGGY</sequence>
<evidence type="ECO:0000256" key="1">
    <source>
        <dbReference type="SAM" id="SignalP"/>
    </source>
</evidence>
<reference evidence="2 3" key="1">
    <citation type="journal article" date="2017" name="G3 (Bethesda)">
        <title>First Draft Genome Sequence of the Pathogenic Fungus Lomentospora prolificans (Formerly Scedosporium prolificans).</title>
        <authorList>
            <person name="Luo R."/>
            <person name="Zimin A."/>
            <person name="Workman R."/>
            <person name="Fan Y."/>
            <person name="Pertea G."/>
            <person name="Grossman N."/>
            <person name="Wear M.P."/>
            <person name="Jia B."/>
            <person name="Miller H."/>
            <person name="Casadevall A."/>
            <person name="Timp W."/>
            <person name="Zhang S.X."/>
            <person name="Salzberg S.L."/>
        </authorList>
    </citation>
    <scope>NUCLEOTIDE SEQUENCE [LARGE SCALE GENOMIC DNA]</scope>
    <source>
        <strain evidence="2 3">JHH-5317</strain>
    </source>
</reference>
<evidence type="ECO:0000313" key="2">
    <source>
        <dbReference type="EMBL" id="PKS06516.1"/>
    </source>
</evidence>
<dbReference type="OrthoDB" id="3924764at2759"/>
<name>A0A2N3N254_9PEZI</name>
<organism evidence="2 3">
    <name type="scientific">Lomentospora prolificans</name>
    <dbReference type="NCBI Taxonomy" id="41688"/>
    <lineage>
        <taxon>Eukaryota</taxon>
        <taxon>Fungi</taxon>
        <taxon>Dikarya</taxon>
        <taxon>Ascomycota</taxon>
        <taxon>Pezizomycotina</taxon>
        <taxon>Sordariomycetes</taxon>
        <taxon>Hypocreomycetidae</taxon>
        <taxon>Microascales</taxon>
        <taxon>Microascaceae</taxon>
        <taxon>Lomentospora</taxon>
    </lineage>
</organism>
<gene>
    <name evidence="2" type="ORF">jhhlp_007264</name>
</gene>
<keyword evidence="3" id="KW-1185">Reference proteome</keyword>
<dbReference type="EMBL" id="NLAX01001034">
    <property type="protein sequence ID" value="PKS06516.1"/>
    <property type="molecule type" value="Genomic_DNA"/>
</dbReference>
<accession>A0A2N3N254</accession>
<dbReference type="STRING" id="41688.A0A2N3N254"/>